<proteinExistence type="predicted"/>
<keyword evidence="9" id="KW-1185">Reference proteome</keyword>
<dbReference type="InterPro" id="IPR002130">
    <property type="entry name" value="Cyclophilin-type_PPIase_dom"/>
</dbReference>
<dbReference type="SUPFAM" id="SSF48452">
    <property type="entry name" value="TPR-like"/>
    <property type="match status" value="1"/>
</dbReference>
<name>A0ABN7S2J4_OIKDI</name>
<dbReference type="SMART" id="SM00028">
    <property type="entry name" value="TPR"/>
    <property type="match status" value="3"/>
</dbReference>
<comment type="catalytic activity">
    <reaction evidence="1">
        <text>[protein]-peptidylproline (omega=180) = [protein]-peptidylproline (omega=0)</text>
        <dbReference type="Rhea" id="RHEA:16237"/>
        <dbReference type="Rhea" id="RHEA-COMP:10747"/>
        <dbReference type="Rhea" id="RHEA-COMP:10748"/>
        <dbReference type="ChEBI" id="CHEBI:83833"/>
        <dbReference type="ChEBI" id="CHEBI:83834"/>
        <dbReference type="EC" id="5.2.1.8"/>
    </reaction>
</comment>
<accession>A0ABN7S2J4</accession>
<dbReference type="SUPFAM" id="SSF50891">
    <property type="entry name" value="Cyclophilin-like"/>
    <property type="match status" value="1"/>
</dbReference>
<gene>
    <name evidence="8" type="ORF">OKIOD_LOCUS3108</name>
</gene>
<dbReference type="CDD" id="cd01926">
    <property type="entry name" value="cyclophilin_ABH_like"/>
    <property type="match status" value="1"/>
</dbReference>
<dbReference type="EC" id="5.2.1.8" evidence="2"/>
<protein>
    <recommendedName>
        <fullName evidence="2">peptidylprolyl isomerase</fullName>
        <ecNumber evidence="2">5.2.1.8</ecNumber>
    </recommendedName>
</protein>
<dbReference type="Pfam" id="PF14559">
    <property type="entry name" value="TPR_19"/>
    <property type="match status" value="1"/>
</dbReference>
<dbReference type="Gene3D" id="2.40.100.10">
    <property type="entry name" value="Cyclophilin-like"/>
    <property type="match status" value="1"/>
</dbReference>
<dbReference type="PROSITE" id="PS50005">
    <property type="entry name" value="TPR"/>
    <property type="match status" value="1"/>
</dbReference>
<feature type="repeat" description="TPR" evidence="5">
    <location>
        <begin position="311"/>
        <end position="344"/>
    </location>
</feature>
<dbReference type="InterPro" id="IPR020892">
    <property type="entry name" value="Cyclophilin-type_PPIase_CS"/>
</dbReference>
<evidence type="ECO:0000313" key="8">
    <source>
        <dbReference type="EMBL" id="CAG5087462.1"/>
    </source>
</evidence>
<dbReference type="InterPro" id="IPR029000">
    <property type="entry name" value="Cyclophilin-like_dom_sf"/>
</dbReference>
<dbReference type="PANTHER" id="PTHR11071:SF561">
    <property type="entry name" value="PEPTIDYL-PROLYL CIS-TRANS ISOMERASE D-RELATED"/>
    <property type="match status" value="1"/>
</dbReference>
<evidence type="ECO:0000256" key="3">
    <source>
        <dbReference type="ARBA" id="ARBA00023110"/>
    </source>
</evidence>
<dbReference type="InterPro" id="IPR011990">
    <property type="entry name" value="TPR-like_helical_dom_sf"/>
</dbReference>
<keyword evidence="5" id="KW-0802">TPR repeat</keyword>
<dbReference type="PRINTS" id="PR00153">
    <property type="entry name" value="CSAPPISMRASE"/>
</dbReference>
<dbReference type="Pfam" id="PF00160">
    <property type="entry name" value="Pro_isomerase"/>
    <property type="match status" value="1"/>
</dbReference>
<dbReference type="Gene3D" id="1.25.40.10">
    <property type="entry name" value="Tetratricopeptide repeat domain"/>
    <property type="match status" value="1"/>
</dbReference>
<dbReference type="Proteomes" id="UP001158576">
    <property type="component" value="Chromosome PAR"/>
</dbReference>
<evidence type="ECO:0000259" key="7">
    <source>
        <dbReference type="PROSITE" id="PS50072"/>
    </source>
</evidence>
<sequence>MSEDKRVRCFFDVSMAGSPIGRIIFELFVDTTPKTCENFRQLCTGEPGFGYKGSTFHRIIRNFMIQGGDFTNHNGTGGKSIYGEKFEDENFVMKHDEPYLLSMANAGPGTNGSQFFITTVNTPHLDGKHVVFGKAIKGFAAIKRLETVSTSGDSPKVRCEITDCGELQPGEDDGMTPIDDGTGDNYPILPEDYEGLTTALRIKISADLKDIGNEQYKAKNFEMAIKKYEKSLVYLNRADYETDEKVESDSDSEKEEPKTDVEVKCDEKQQEVNKQECAILLNMSMCYLLLKNPSAADSHARRAIKADSKNPKGYFRLARALAASKDYSEALKELATAASLAPEDKAIAKEQQVIKAAAKKYNEGEKKKFAKMFG</sequence>
<evidence type="ECO:0000256" key="1">
    <source>
        <dbReference type="ARBA" id="ARBA00000971"/>
    </source>
</evidence>
<evidence type="ECO:0000256" key="6">
    <source>
        <dbReference type="SAM" id="MobiDB-lite"/>
    </source>
</evidence>
<reference evidence="8 9" key="1">
    <citation type="submission" date="2021-04" db="EMBL/GenBank/DDBJ databases">
        <authorList>
            <person name="Bliznina A."/>
        </authorList>
    </citation>
    <scope>NUCLEOTIDE SEQUENCE [LARGE SCALE GENOMIC DNA]</scope>
</reference>
<dbReference type="PROSITE" id="PS00170">
    <property type="entry name" value="CSA_PPIASE_1"/>
    <property type="match status" value="1"/>
</dbReference>
<evidence type="ECO:0000256" key="2">
    <source>
        <dbReference type="ARBA" id="ARBA00013194"/>
    </source>
</evidence>
<dbReference type="PROSITE" id="PS50072">
    <property type="entry name" value="CSA_PPIASE_2"/>
    <property type="match status" value="1"/>
</dbReference>
<dbReference type="InterPro" id="IPR019734">
    <property type="entry name" value="TPR_rpt"/>
</dbReference>
<feature type="domain" description="PPIase cyclophilin-type" evidence="7">
    <location>
        <begin position="10"/>
        <end position="166"/>
    </location>
</feature>
<organism evidence="8 9">
    <name type="scientific">Oikopleura dioica</name>
    <name type="common">Tunicate</name>
    <dbReference type="NCBI Taxonomy" id="34765"/>
    <lineage>
        <taxon>Eukaryota</taxon>
        <taxon>Metazoa</taxon>
        <taxon>Chordata</taxon>
        <taxon>Tunicata</taxon>
        <taxon>Appendicularia</taxon>
        <taxon>Copelata</taxon>
        <taxon>Oikopleuridae</taxon>
        <taxon>Oikopleura</taxon>
    </lineage>
</organism>
<dbReference type="PANTHER" id="PTHR11071">
    <property type="entry name" value="PEPTIDYL-PROLYL CIS-TRANS ISOMERASE"/>
    <property type="match status" value="1"/>
</dbReference>
<evidence type="ECO:0000313" key="9">
    <source>
        <dbReference type="Proteomes" id="UP001158576"/>
    </source>
</evidence>
<dbReference type="EMBL" id="OU015568">
    <property type="protein sequence ID" value="CAG5087462.1"/>
    <property type="molecule type" value="Genomic_DNA"/>
</dbReference>
<keyword evidence="3" id="KW-0697">Rotamase</keyword>
<evidence type="ECO:0000256" key="5">
    <source>
        <dbReference type="PROSITE-ProRule" id="PRU00339"/>
    </source>
</evidence>
<evidence type="ECO:0000256" key="4">
    <source>
        <dbReference type="ARBA" id="ARBA00023235"/>
    </source>
</evidence>
<keyword evidence="4" id="KW-0413">Isomerase</keyword>
<feature type="region of interest" description="Disordered" evidence="6">
    <location>
        <begin position="242"/>
        <end position="262"/>
    </location>
</feature>